<sequence length="1795" mass="204895">MLQQMSSPPSAHAGEVAPQPRLEGRVCGDASSEASSDAADDFELPQCKIRRNYNCTKCTFYTQNPRVYLVHSRDVHYEKIKIYDCPHCVYASRHHQKLIRHIKMVHAAPSSVTKPEAEVQVTTSTAEPVERIEDMFEEIEDTEDVQMDLEDSIEECPDRSADMEIEVDRADTEEVSTEMPKDKAKFFSCTKCNYVTHIRARFTKHVKYHSMPMIKCTMCDFRTPYKWNLDRHMKNHGGSGSFHCSMCNFTADIKQSLTVHEMNHHTPPVGQSVASRRRNRVGASDIVLADAAAALAGVAKEEEGSGDSRSSHASVSVPARGAAPGGDVTRLSPLLSRLPLMAIAQLLSTPRALLHHAFIYLHEMGLQYADIEMVSCNSDNDTSTETTITKDDTASEVHGQPSPNSTSDEGKSHKQNKKMKKPIPQLIPLNTSTPNQNKCSGEPPVKKFKADKNLPAEVSVISTNNTTVATKEPAVKKKNESFFDRLKERLLTATGEEGTLTCKNCGFESKCLSEHSVHEKNCTVPANRVLANNTHTSLGSTRCQNCRHRCKSSADLYVHMQTCGKQEKIVNENTTDNKTNSDATVSTQESDVLKDEPHPMENVVFVWNNISHDTAKFETPLDISINDDSTLPEQNKSYDPETVDDNEGMNLSPSQAAGKKVFKCPHCNFWASTASRFHVHIVGHLNKKPFECSLCKYKSNWRWDITKHIKLKSVRDPDHNEAKVLMTDETGRRNYSKYNKFLAIPVVNEYGETDFDYIDTNASANMDLDESFNDTSENINLPLEMQPLNLQTQQGENRFRTVDDKNEDSKKPKRTMWKCKKCNHKDYSKEALLLHVREHSKPEGSQEENKPFTLNKKPDNTPDPADLAYRCGHCNQLSNWKHVIQRHCRLKHDGVIKVITTVKPKPESALEALNHLNDTCLKCPFKANDRKEMINHMQQHQPSPQSIFKCYFCPYFVKTENDLIQHLMLHGITDPEEYIAKAMGCKSPLLESPAPTGTNSNKRHKCTECPYETNSKSQFMYHEQFHRLPADTPYKCQECNYSVSKRHLLHQHMRVHGIMTKKSEMELELEASSSSCKADGKIDIPIDLNEIPFVWVSAKNEFHKMYKCRYCSYVNSQKCKIPNHEKIHCVVFENSEITIYKCLECKFTCDNAGRLAEHSKTHGEIYGRIYCPVEPDVPDDEQISKLRKVIEAEKLNNTECPKEEVACKESEEAKILFFCHKCPARFFTDNDLRVHDKFHDLLFENKCKKCEFSVPQESDLSAHVVCHSDEYQTKTKMLKFMHRSHTAHKEPKLELVHCPVTSDINWIVSSPTKNYDIVDSTKKCNESRSVPKQYFCKECPAKFFKTSALSYHAGLHGGEGEHKCKKCNYTVKNLGNLAKHESLHEHEGKATTCDYESGDDNDYKNIPLSGTDLFQRKTEAQKRVVSDKNKLVKPNDHFPPVLQADPQFGYLMHGNPEFIYPTYLKNGRQKEKRYKCHKCPSAFEKREQYKIHLSLHGSKQRYKCEVCDYSVKYYANYVQHMRKHQMNDEAVAERKKSNEETNEEAENDAQESKPSKGNIKLAIKTMPKGPTRPKSDFQQFSVSDQQTLRLLQLRRSINNVEKEKHPEPSPTKERKLHMCLLCPYSNQRQDALGNHYKRHDDSTHSNNGTHKCSHCDLVVVQSHFLREHLKTHFNYQKNLIPECFAASEGVTFVITKVEDEDTDKKNEEGKDEKKNEETPDRKIKVEENTTDTGEKKSVDTSAIKVKNDDKTLNTESKLDEASTNIIIELNKKPCYDSNDNKIFVRLKTGELVVEP</sequence>
<dbReference type="Proteomes" id="UP001064048">
    <property type="component" value="Chromosome 3"/>
</dbReference>
<accession>A0ACC0JUQ9</accession>
<proteinExistence type="predicted"/>
<protein>
    <submittedName>
        <fullName evidence="1">Uncharacterized protein</fullName>
    </submittedName>
</protein>
<reference evidence="1 2" key="1">
    <citation type="journal article" date="2022" name="Genome Biol. Evol.">
        <title>The Spruce Budworm Genome: Reconstructing the Evolutionary History of Antifreeze Proteins.</title>
        <authorList>
            <person name="Beliveau C."/>
            <person name="Gagne P."/>
            <person name="Picq S."/>
            <person name="Vernygora O."/>
            <person name="Keeling C.I."/>
            <person name="Pinkney K."/>
            <person name="Doucet D."/>
            <person name="Wen F."/>
            <person name="Johnston J.S."/>
            <person name="Maaroufi H."/>
            <person name="Boyle B."/>
            <person name="Laroche J."/>
            <person name="Dewar K."/>
            <person name="Juretic N."/>
            <person name="Blackburn G."/>
            <person name="Nisole A."/>
            <person name="Brunet B."/>
            <person name="Brandao M."/>
            <person name="Lumley L."/>
            <person name="Duan J."/>
            <person name="Quan G."/>
            <person name="Lucarotti C.J."/>
            <person name="Roe A.D."/>
            <person name="Sperling F.A.H."/>
            <person name="Levesque R.C."/>
            <person name="Cusson M."/>
        </authorList>
    </citation>
    <scope>NUCLEOTIDE SEQUENCE [LARGE SCALE GENOMIC DNA]</scope>
    <source>
        <strain evidence="1">Glfc:IPQL:Cfum</strain>
    </source>
</reference>
<keyword evidence="2" id="KW-1185">Reference proteome</keyword>
<gene>
    <name evidence="1" type="ORF">MSG28_002100</name>
</gene>
<evidence type="ECO:0000313" key="1">
    <source>
        <dbReference type="EMBL" id="KAI8427613.1"/>
    </source>
</evidence>
<comment type="caution">
    <text evidence="1">The sequence shown here is derived from an EMBL/GenBank/DDBJ whole genome shotgun (WGS) entry which is preliminary data.</text>
</comment>
<evidence type="ECO:0000313" key="2">
    <source>
        <dbReference type="Proteomes" id="UP001064048"/>
    </source>
</evidence>
<organism evidence="1 2">
    <name type="scientific">Choristoneura fumiferana</name>
    <name type="common">Spruce budworm moth</name>
    <name type="synonym">Archips fumiferana</name>
    <dbReference type="NCBI Taxonomy" id="7141"/>
    <lineage>
        <taxon>Eukaryota</taxon>
        <taxon>Metazoa</taxon>
        <taxon>Ecdysozoa</taxon>
        <taxon>Arthropoda</taxon>
        <taxon>Hexapoda</taxon>
        <taxon>Insecta</taxon>
        <taxon>Pterygota</taxon>
        <taxon>Neoptera</taxon>
        <taxon>Endopterygota</taxon>
        <taxon>Lepidoptera</taxon>
        <taxon>Glossata</taxon>
        <taxon>Ditrysia</taxon>
        <taxon>Tortricoidea</taxon>
        <taxon>Tortricidae</taxon>
        <taxon>Tortricinae</taxon>
        <taxon>Choristoneura</taxon>
    </lineage>
</organism>
<dbReference type="EMBL" id="CM046103">
    <property type="protein sequence ID" value="KAI8427613.1"/>
    <property type="molecule type" value="Genomic_DNA"/>
</dbReference>
<name>A0ACC0JUQ9_CHOFU</name>